<sequence>MLGDFKRDLIVHPAQDLGDLSARAKRYVTLEKSLAAKKKGHMATTLKFVRGGGYDKSPTRVSLPKKRVDYESRRESREGDRLRECQRYDCDDAKEDHCEPRRSTRREPTPQGVINVIFEGEASSGTSSNARRAYPTT</sequence>
<dbReference type="Proteomes" id="UP000233551">
    <property type="component" value="Unassembled WGS sequence"/>
</dbReference>
<evidence type="ECO:0000313" key="3">
    <source>
        <dbReference type="Proteomes" id="UP000233551"/>
    </source>
</evidence>
<feature type="compositionally biased region" description="Basic and acidic residues" evidence="1">
    <location>
        <begin position="94"/>
        <end position="108"/>
    </location>
</feature>
<dbReference type="EMBL" id="PGOL01000083">
    <property type="protein sequence ID" value="PKI77663.1"/>
    <property type="molecule type" value="Genomic_DNA"/>
</dbReference>
<feature type="region of interest" description="Disordered" evidence="1">
    <location>
        <begin position="118"/>
        <end position="137"/>
    </location>
</feature>
<accession>A0A2I0LAF0</accession>
<evidence type="ECO:0000256" key="1">
    <source>
        <dbReference type="SAM" id="MobiDB-lite"/>
    </source>
</evidence>
<name>A0A2I0LAF0_PUNGR</name>
<protein>
    <submittedName>
        <fullName evidence="2">Uncharacterized protein</fullName>
    </submittedName>
</protein>
<feature type="compositionally biased region" description="Polar residues" evidence="1">
    <location>
        <begin position="123"/>
        <end position="137"/>
    </location>
</feature>
<evidence type="ECO:0000313" key="2">
    <source>
        <dbReference type="EMBL" id="PKI77663.1"/>
    </source>
</evidence>
<feature type="compositionally biased region" description="Basic and acidic residues" evidence="1">
    <location>
        <begin position="66"/>
        <end position="82"/>
    </location>
</feature>
<feature type="region of interest" description="Disordered" evidence="1">
    <location>
        <begin position="49"/>
        <end position="82"/>
    </location>
</feature>
<proteinExistence type="predicted"/>
<reference evidence="2 3" key="1">
    <citation type="submission" date="2017-11" db="EMBL/GenBank/DDBJ databases">
        <title>De-novo sequencing of pomegranate (Punica granatum L.) genome.</title>
        <authorList>
            <person name="Akparov Z."/>
            <person name="Amiraslanov A."/>
            <person name="Hajiyeva S."/>
            <person name="Abbasov M."/>
            <person name="Kaur K."/>
            <person name="Hamwieh A."/>
            <person name="Solovyev V."/>
            <person name="Salamov A."/>
            <person name="Braich B."/>
            <person name="Kosarev P."/>
            <person name="Mahmoud A."/>
            <person name="Hajiyev E."/>
            <person name="Babayeva S."/>
            <person name="Izzatullayeva V."/>
            <person name="Mammadov A."/>
            <person name="Mammadov A."/>
            <person name="Sharifova S."/>
            <person name="Ojaghi J."/>
            <person name="Eynullazada K."/>
            <person name="Bayramov B."/>
            <person name="Abdulazimova A."/>
            <person name="Shahmuradov I."/>
        </authorList>
    </citation>
    <scope>NUCLEOTIDE SEQUENCE [LARGE SCALE GENOMIC DNA]</scope>
    <source>
        <strain evidence="3">cv. AG2017</strain>
        <tissue evidence="2">Leaf</tissue>
    </source>
</reference>
<dbReference type="AlphaFoldDB" id="A0A2I0LAF0"/>
<feature type="region of interest" description="Disordered" evidence="1">
    <location>
        <begin position="94"/>
        <end position="113"/>
    </location>
</feature>
<organism evidence="2 3">
    <name type="scientific">Punica granatum</name>
    <name type="common">Pomegranate</name>
    <dbReference type="NCBI Taxonomy" id="22663"/>
    <lineage>
        <taxon>Eukaryota</taxon>
        <taxon>Viridiplantae</taxon>
        <taxon>Streptophyta</taxon>
        <taxon>Embryophyta</taxon>
        <taxon>Tracheophyta</taxon>
        <taxon>Spermatophyta</taxon>
        <taxon>Magnoliopsida</taxon>
        <taxon>eudicotyledons</taxon>
        <taxon>Gunneridae</taxon>
        <taxon>Pentapetalae</taxon>
        <taxon>rosids</taxon>
        <taxon>malvids</taxon>
        <taxon>Myrtales</taxon>
        <taxon>Lythraceae</taxon>
        <taxon>Punica</taxon>
    </lineage>
</organism>
<keyword evidence="3" id="KW-1185">Reference proteome</keyword>
<comment type="caution">
    <text evidence="2">The sequence shown here is derived from an EMBL/GenBank/DDBJ whole genome shotgun (WGS) entry which is preliminary data.</text>
</comment>
<gene>
    <name evidence="2" type="ORF">CRG98_001946</name>
</gene>